<dbReference type="InterPro" id="IPR011095">
    <property type="entry name" value="Dala_Dala_lig_C"/>
</dbReference>
<dbReference type="PANTHER" id="PTHR23132">
    <property type="entry name" value="D-ALANINE--D-ALANINE LIGASE"/>
    <property type="match status" value="1"/>
</dbReference>
<feature type="domain" description="ATP-grasp" evidence="8">
    <location>
        <begin position="134"/>
        <end position="340"/>
    </location>
</feature>
<comment type="subcellular location">
    <subcellularLocation>
        <location evidence="6">Cytoplasm</location>
    </subcellularLocation>
</comment>
<dbReference type="GO" id="GO:0016874">
    <property type="term" value="F:ligase activity"/>
    <property type="evidence" value="ECO:0007669"/>
    <property type="project" value="UniProtKB-KW"/>
</dbReference>
<dbReference type="Gene3D" id="3.40.50.20">
    <property type="match status" value="1"/>
</dbReference>
<evidence type="ECO:0000256" key="5">
    <source>
        <dbReference type="ARBA" id="ARBA00023316"/>
    </source>
</evidence>
<comment type="cofactor">
    <cofactor evidence="1">
        <name>Mn(2+)</name>
        <dbReference type="ChEBI" id="CHEBI:29035"/>
    </cofactor>
</comment>
<comment type="function">
    <text evidence="6">Cell wall formation.</text>
</comment>
<gene>
    <name evidence="9" type="primary">ddlA</name>
    <name evidence="6" type="synonym">ddl</name>
    <name evidence="9" type="ORF">GCM10007857_89030</name>
</gene>
<dbReference type="EC" id="6.3.2.4" evidence="6"/>
<keyword evidence="5 6" id="KW-0961">Cell wall biogenesis/degradation</keyword>
<evidence type="ECO:0000256" key="1">
    <source>
        <dbReference type="ARBA" id="ARBA00001936"/>
    </source>
</evidence>
<dbReference type="InterPro" id="IPR016185">
    <property type="entry name" value="PreATP-grasp_dom_sf"/>
</dbReference>
<dbReference type="HAMAP" id="MF_00047">
    <property type="entry name" value="Dala_Dala_lig"/>
    <property type="match status" value="1"/>
</dbReference>
<dbReference type="PANTHER" id="PTHR23132:SF25">
    <property type="entry name" value="D-ALANINE--D-ALANINE LIGASE A"/>
    <property type="match status" value="1"/>
</dbReference>
<evidence type="ECO:0000256" key="2">
    <source>
        <dbReference type="ARBA" id="ARBA00001946"/>
    </source>
</evidence>
<keyword evidence="7" id="KW-0067">ATP-binding</keyword>
<evidence type="ECO:0000313" key="9">
    <source>
        <dbReference type="EMBL" id="GLR92183.1"/>
    </source>
</evidence>
<dbReference type="SUPFAM" id="SSF52440">
    <property type="entry name" value="PreATP-grasp domain"/>
    <property type="match status" value="1"/>
</dbReference>
<dbReference type="InterPro" id="IPR005905">
    <property type="entry name" value="D_ala_D_ala"/>
</dbReference>
<evidence type="ECO:0000256" key="6">
    <source>
        <dbReference type="HAMAP-Rule" id="MF_00047"/>
    </source>
</evidence>
<dbReference type="RefSeq" id="WP_284276141.1">
    <property type="nucleotide sequence ID" value="NZ_BSOW01000070.1"/>
</dbReference>
<dbReference type="Pfam" id="PF01820">
    <property type="entry name" value="Dala_Dala_lig_N"/>
    <property type="match status" value="1"/>
</dbReference>
<evidence type="ECO:0000313" key="10">
    <source>
        <dbReference type="Proteomes" id="UP001156905"/>
    </source>
</evidence>
<keyword evidence="6" id="KW-0963">Cytoplasm</keyword>
<keyword evidence="6" id="KW-0573">Peptidoglycan synthesis</keyword>
<comment type="caution">
    <text evidence="9">The sequence shown here is derived from an EMBL/GenBank/DDBJ whole genome shotgun (WGS) entry which is preliminary data.</text>
</comment>
<dbReference type="Pfam" id="PF07478">
    <property type="entry name" value="Dala_Dala_lig_C"/>
    <property type="match status" value="1"/>
</dbReference>
<accession>A0ABQ6BJ90</accession>
<evidence type="ECO:0000256" key="7">
    <source>
        <dbReference type="PROSITE-ProRule" id="PRU00409"/>
    </source>
</evidence>
<dbReference type="Gene3D" id="3.30.470.20">
    <property type="entry name" value="ATP-grasp fold, B domain"/>
    <property type="match status" value="1"/>
</dbReference>
<evidence type="ECO:0000259" key="8">
    <source>
        <dbReference type="PROSITE" id="PS50975"/>
    </source>
</evidence>
<evidence type="ECO:0000256" key="3">
    <source>
        <dbReference type="ARBA" id="ARBA00010871"/>
    </source>
</evidence>
<evidence type="ECO:0000256" key="4">
    <source>
        <dbReference type="ARBA" id="ARBA00022598"/>
    </source>
</evidence>
<keyword evidence="6" id="KW-0133">Cell shape</keyword>
<comment type="pathway">
    <text evidence="6">Cell wall biogenesis; peptidoglycan biosynthesis.</text>
</comment>
<sequence length="361" mass="39787">MTMLNVALIFGGRSVGHDVTIKSAQAIYGALDRKRNSPILVGIAEDGKWWLQESMNEFPLHVEPSGSQITFLPGAGGKALVHRSNKDDKIIQIDVVLPIMPEGILQGVLETAQVPFVGSRMPAPAICMDKQITKRILRDAGLPIARYLALTDREEVEFQCAQETLCSRSLFVKPATLHDSIGASKVTCESEFRTAVDLAFSCDSKVLVEEYVEARELVAAVLQDVEQTTRLNCSWPGEFILSDEHGFLSYQAKFSGRGVTFKAKAELGEAVADRVRALSCEAFRVIGCEALARVDFFMRQNGELLINEVGLPSLTPYATFSRIMEASGIPYSDLVQRLFEDAIKHSARARTAYTEHGRRCA</sequence>
<keyword evidence="7" id="KW-0547">Nucleotide-binding</keyword>
<dbReference type="SUPFAM" id="SSF56059">
    <property type="entry name" value="Glutathione synthetase ATP-binding domain-like"/>
    <property type="match status" value="1"/>
</dbReference>
<dbReference type="Proteomes" id="UP001156905">
    <property type="component" value="Unassembled WGS sequence"/>
</dbReference>
<dbReference type="InterPro" id="IPR013815">
    <property type="entry name" value="ATP_grasp_subdomain_1"/>
</dbReference>
<dbReference type="PROSITE" id="PS50975">
    <property type="entry name" value="ATP_GRASP"/>
    <property type="match status" value="1"/>
</dbReference>
<reference evidence="10" key="1">
    <citation type="journal article" date="2019" name="Int. J. Syst. Evol. Microbiol.">
        <title>The Global Catalogue of Microorganisms (GCM) 10K type strain sequencing project: providing services to taxonomists for standard genome sequencing and annotation.</title>
        <authorList>
            <consortium name="The Broad Institute Genomics Platform"/>
            <consortium name="The Broad Institute Genome Sequencing Center for Infectious Disease"/>
            <person name="Wu L."/>
            <person name="Ma J."/>
        </authorList>
    </citation>
    <scope>NUCLEOTIDE SEQUENCE [LARGE SCALE GENOMIC DNA]</scope>
    <source>
        <strain evidence="10">NBRC 102520</strain>
    </source>
</reference>
<dbReference type="NCBIfam" id="NF002528">
    <property type="entry name" value="PRK01966.1-4"/>
    <property type="match status" value="1"/>
</dbReference>
<dbReference type="InterPro" id="IPR011127">
    <property type="entry name" value="Dala_Dala_lig_N"/>
</dbReference>
<keyword evidence="4 6" id="KW-0436">Ligase</keyword>
<proteinExistence type="inferred from homology"/>
<dbReference type="EMBL" id="BSOW01000070">
    <property type="protein sequence ID" value="GLR92183.1"/>
    <property type="molecule type" value="Genomic_DNA"/>
</dbReference>
<protein>
    <recommendedName>
        <fullName evidence="6">D-alanine--D-alanine ligase</fullName>
        <ecNumber evidence="6">6.3.2.4</ecNumber>
    </recommendedName>
    <alternativeName>
        <fullName evidence="6">D-Ala-D-Ala ligase</fullName>
    </alternativeName>
    <alternativeName>
        <fullName evidence="6">D-alanylalanine synthetase</fullName>
    </alternativeName>
</protein>
<name>A0ABQ6BJ90_9BRAD</name>
<comment type="similarity">
    <text evidence="3 6">Belongs to the D-alanine--D-alanine ligase family.</text>
</comment>
<dbReference type="PIRSF" id="PIRSF039102">
    <property type="entry name" value="Ddl/VanB"/>
    <property type="match status" value="1"/>
</dbReference>
<dbReference type="Gene3D" id="3.30.1490.20">
    <property type="entry name" value="ATP-grasp fold, A domain"/>
    <property type="match status" value="1"/>
</dbReference>
<dbReference type="InterPro" id="IPR011761">
    <property type="entry name" value="ATP-grasp"/>
</dbReference>
<comment type="cofactor">
    <cofactor evidence="2">
        <name>Mg(2+)</name>
        <dbReference type="ChEBI" id="CHEBI:18420"/>
    </cofactor>
</comment>
<keyword evidence="10" id="KW-1185">Reference proteome</keyword>
<organism evidence="9 10">
    <name type="scientific">Bradyrhizobium iriomotense</name>
    <dbReference type="NCBI Taxonomy" id="441950"/>
    <lineage>
        <taxon>Bacteria</taxon>
        <taxon>Pseudomonadati</taxon>
        <taxon>Pseudomonadota</taxon>
        <taxon>Alphaproteobacteria</taxon>
        <taxon>Hyphomicrobiales</taxon>
        <taxon>Nitrobacteraceae</taxon>
        <taxon>Bradyrhizobium</taxon>
    </lineage>
</organism>
<comment type="catalytic activity">
    <reaction evidence="6">
        <text>2 D-alanine + ATP = D-alanyl-D-alanine + ADP + phosphate + H(+)</text>
        <dbReference type="Rhea" id="RHEA:11224"/>
        <dbReference type="ChEBI" id="CHEBI:15378"/>
        <dbReference type="ChEBI" id="CHEBI:30616"/>
        <dbReference type="ChEBI" id="CHEBI:43474"/>
        <dbReference type="ChEBI" id="CHEBI:57416"/>
        <dbReference type="ChEBI" id="CHEBI:57822"/>
        <dbReference type="ChEBI" id="CHEBI:456216"/>
        <dbReference type="EC" id="6.3.2.4"/>
    </reaction>
</comment>